<evidence type="ECO:0000313" key="2">
    <source>
        <dbReference type="EMBL" id="NOV51936.1"/>
    </source>
</evidence>
<protein>
    <submittedName>
        <fullName evidence="2">Putative secreted protein</fullName>
    </submittedName>
</protein>
<feature type="chain" id="PRO_5027076865" evidence="1">
    <location>
        <begin position="20"/>
        <end position="137"/>
    </location>
</feature>
<sequence>MKILSVCLTFLILIIAVCCARVMENMDNYPRSRYGSMDFSNDLDGDFNKIDDLDSHIFAPKINPISPLTRDPKTNHHLVEKTVSGIFAPEFAANRRRVEKSLHYKRKWEKHENLESVLGNEIEDTKYDVKINFEDDY</sequence>
<keyword evidence="1" id="KW-0732">Signal</keyword>
<accession>A0A6M2DZX7</accession>
<dbReference type="AlphaFoldDB" id="A0A6M2DZX7"/>
<feature type="signal peptide" evidence="1">
    <location>
        <begin position="1"/>
        <end position="19"/>
    </location>
</feature>
<evidence type="ECO:0000256" key="1">
    <source>
        <dbReference type="SAM" id="SignalP"/>
    </source>
</evidence>
<reference evidence="2" key="1">
    <citation type="submission" date="2020-03" db="EMBL/GenBank/DDBJ databases">
        <title>Transcriptomic Profiling of the Digestive Tract of the Rat Flea, Xenopsylla cheopis, Following Blood Feeding and Infection with Yersinia pestis.</title>
        <authorList>
            <person name="Bland D.M."/>
            <person name="Martens C.A."/>
            <person name="Virtaneva K."/>
            <person name="Kanakabandi K."/>
            <person name="Long D."/>
            <person name="Rosenke R."/>
            <person name="Saturday G.A."/>
            <person name="Hoyt F.H."/>
            <person name="Bruno D.P."/>
            <person name="Ribeiro J.M.C."/>
            <person name="Hinnebusch J."/>
        </authorList>
    </citation>
    <scope>NUCLEOTIDE SEQUENCE</scope>
</reference>
<proteinExistence type="predicted"/>
<name>A0A6M2DZX7_XENCH</name>
<dbReference type="EMBL" id="GIIL01008210">
    <property type="protein sequence ID" value="NOV51936.1"/>
    <property type="molecule type" value="Transcribed_RNA"/>
</dbReference>
<organism evidence="2">
    <name type="scientific">Xenopsylla cheopis</name>
    <name type="common">Oriental rat flea</name>
    <name type="synonym">Pulex cheopis</name>
    <dbReference type="NCBI Taxonomy" id="163159"/>
    <lineage>
        <taxon>Eukaryota</taxon>
        <taxon>Metazoa</taxon>
        <taxon>Ecdysozoa</taxon>
        <taxon>Arthropoda</taxon>
        <taxon>Hexapoda</taxon>
        <taxon>Insecta</taxon>
        <taxon>Pterygota</taxon>
        <taxon>Neoptera</taxon>
        <taxon>Endopterygota</taxon>
        <taxon>Siphonaptera</taxon>
        <taxon>Pulicidae</taxon>
        <taxon>Xenopsyllinae</taxon>
        <taxon>Xenopsylla</taxon>
    </lineage>
</organism>